<evidence type="ECO:0000313" key="4">
    <source>
        <dbReference type="Proteomes" id="UP000664048"/>
    </source>
</evidence>
<evidence type="ECO:0008006" key="5">
    <source>
        <dbReference type="Google" id="ProtNLM"/>
    </source>
</evidence>
<name>A0AAP1YB41_9BURK</name>
<comment type="caution">
    <text evidence="1">The sequence shown here is derived from an EMBL/GenBank/DDBJ whole genome shotgun (WGS) entry which is preliminary data.</text>
</comment>
<evidence type="ECO:0000313" key="3">
    <source>
        <dbReference type="Proteomes" id="UP000611459"/>
    </source>
</evidence>
<dbReference type="Proteomes" id="UP000611459">
    <property type="component" value="Unassembled WGS sequence"/>
</dbReference>
<proteinExistence type="predicted"/>
<dbReference type="AlphaFoldDB" id="A0AAP1YB41"/>
<evidence type="ECO:0000313" key="1">
    <source>
        <dbReference type="EMBL" id="MBK1932218.1"/>
    </source>
</evidence>
<keyword evidence="4" id="KW-1185">Reference proteome</keyword>
<dbReference type="EMBL" id="JAGEMX010000009">
    <property type="protein sequence ID" value="MBO1832941.1"/>
    <property type="molecule type" value="Genomic_DNA"/>
</dbReference>
<gene>
    <name evidence="2" type="ORF">J4M89_26490</name>
    <name evidence="1" type="ORF">JIN94_20210</name>
</gene>
<dbReference type="EMBL" id="JAENIB010000007">
    <property type="protein sequence ID" value="MBK1932218.1"/>
    <property type="molecule type" value="Genomic_DNA"/>
</dbReference>
<dbReference type="Proteomes" id="UP000664048">
    <property type="component" value="Unassembled WGS sequence"/>
</dbReference>
<evidence type="ECO:0000313" key="2">
    <source>
        <dbReference type="EMBL" id="MBO1832941.1"/>
    </source>
</evidence>
<reference evidence="2 4" key="2">
    <citation type="submission" date="2021-03" db="EMBL/GenBank/DDBJ databases">
        <title>Clinical course, treatment and visual outcome of an outbreak of Burkholderia contaminans endophthalmitis following cataract surgery.</title>
        <authorList>
            <person name="Lind C."/>
            <person name="Olsen K."/>
            <person name="Angelsen N.K."/>
            <person name="Krefting E.A."/>
            <person name="Fossen K."/>
            <person name="Gravningen K."/>
            <person name="Depoorter E."/>
            <person name="Vandamme P."/>
            <person name="Bertelsen G."/>
        </authorList>
    </citation>
    <scope>NUCLEOTIDE SEQUENCE [LARGE SCALE GENOMIC DNA]</scope>
    <source>
        <strain evidence="2 4">51242556</strain>
    </source>
</reference>
<protein>
    <recommendedName>
        <fullName evidence="5">Serine protease</fullName>
    </recommendedName>
</protein>
<sequence>MTPPEEPKVLITAHDGPIAHGPELHARLQPFTIPILRFRGGAPYPDDARSGVLLKLGDLHFVVTAGHSVRGDFPMTVIGVRDYPHRFLFEPVSLRYIISEARGDFGYFQVSPAQAVSIEAGNRAFLSARSVEVLSPAEHEAAADFFALAGYPEAMYGRKDEATGSSLLVYSTTMAGGSHAPTSTLVRGPETRREIHLWIPQQENVNTLTDEHDPATLCDFHGASGGGWWATHMNRPEWQPSAVKLIGTHVGSRQEATATDDGLRHKFSRVSLIGNHLALIAHDFPTLREYIYSSWPAVRKRLGPTVSPC</sequence>
<organism evidence="1 3">
    <name type="scientific">Burkholderia contaminans</name>
    <dbReference type="NCBI Taxonomy" id="488447"/>
    <lineage>
        <taxon>Bacteria</taxon>
        <taxon>Pseudomonadati</taxon>
        <taxon>Pseudomonadota</taxon>
        <taxon>Betaproteobacteria</taxon>
        <taxon>Burkholderiales</taxon>
        <taxon>Burkholderiaceae</taxon>
        <taxon>Burkholderia</taxon>
        <taxon>Burkholderia cepacia complex</taxon>
    </lineage>
</organism>
<accession>A0AAP1YB41</accession>
<dbReference type="RefSeq" id="WP_200162051.1">
    <property type="nucleotide sequence ID" value="NZ_JAENHZ010000008.1"/>
</dbReference>
<reference evidence="1" key="1">
    <citation type="submission" date="2021-01" db="EMBL/GenBank/DDBJ databases">
        <title>Outbreak of Burkholderia contaminns endophthalmitis traced to a clinical ventilation system.</title>
        <authorList>
            <person name="Lipuma J."/>
            <person name="Spilker T."/>
            <person name="Kratholm J."/>
        </authorList>
    </citation>
    <scope>NUCLEOTIDE SEQUENCE</scope>
    <source>
        <strain evidence="1">HI4954</strain>
    </source>
</reference>